<keyword evidence="1" id="KW-0805">Transcription regulation</keyword>
<evidence type="ECO:0000313" key="6">
    <source>
        <dbReference type="EMBL" id="GHE73358.1"/>
    </source>
</evidence>
<evidence type="ECO:0000256" key="2">
    <source>
        <dbReference type="ARBA" id="ARBA00023125"/>
    </source>
</evidence>
<dbReference type="PANTHER" id="PTHR30118:SF15">
    <property type="entry name" value="TRANSCRIPTIONAL REGULATORY PROTEIN"/>
    <property type="match status" value="1"/>
</dbReference>
<dbReference type="Pfam" id="PF00126">
    <property type="entry name" value="HTH_1"/>
    <property type="match status" value="1"/>
</dbReference>
<dbReference type="EMBL" id="BNAT01000099">
    <property type="protein sequence ID" value="GHE73358.1"/>
    <property type="molecule type" value="Genomic_DNA"/>
</dbReference>
<evidence type="ECO:0000256" key="1">
    <source>
        <dbReference type="ARBA" id="ARBA00023015"/>
    </source>
</evidence>
<feature type="region of interest" description="Disordered" evidence="4">
    <location>
        <begin position="116"/>
        <end position="178"/>
    </location>
</feature>
<dbReference type="PROSITE" id="PS50931">
    <property type="entry name" value="HTH_LYSR"/>
    <property type="match status" value="1"/>
</dbReference>
<dbReference type="InterPro" id="IPR036390">
    <property type="entry name" value="WH_DNA-bd_sf"/>
</dbReference>
<dbReference type="SUPFAM" id="SSF46785">
    <property type="entry name" value="Winged helix' DNA-binding domain"/>
    <property type="match status" value="1"/>
</dbReference>
<dbReference type="Proteomes" id="UP000603227">
    <property type="component" value="Unassembled WGS sequence"/>
</dbReference>
<comment type="caution">
    <text evidence="6">The sequence shown here is derived from an EMBL/GenBank/DDBJ whole genome shotgun (WGS) entry which is preliminary data.</text>
</comment>
<reference evidence="6" key="2">
    <citation type="submission" date="2020-09" db="EMBL/GenBank/DDBJ databases">
        <authorList>
            <person name="Sun Q."/>
            <person name="Zhou Y."/>
        </authorList>
    </citation>
    <scope>NUCLEOTIDE SEQUENCE</scope>
    <source>
        <strain evidence="6">CGMCC 4.7403</strain>
    </source>
</reference>
<accession>A0A918ZXM6</accession>
<evidence type="ECO:0000259" key="5">
    <source>
        <dbReference type="PROSITE" id="PS50931"/>
    </source>
</evidence>
<proteinExistence type="predicted"/>
<evidence type="ECO:0000256" key="4">
    <source>
        <dbReference type="SAM" id="MobiDB-lite"/>
    </source>
</evidence>
<protein>
    <recommendedName>
        <fullName evidence="5">HTH lysR-type domain-containing protein</fullName>
    </recommendedName>
</protein>
<dbReference type="GO" id="GO:0003700">
    <property type="term" value="F:DNA-binding transcription factor activity"/>
    <property type="evidence" value="ECO:0007669"/>
    <property type="project" value="InterPro"/>
</dbReference>
<keyword evidence="7" id="KW-1185">Reference proteome</keyword>
<keyword evidence="2" id="KW-0238">DNA-binding</keyword>
<gene>
    <name evidence="6" type="ORF">GCM10017771_97070</name>
</gene>
<dbReference type="InterPro" id="IPR036388">
    <property type="entry name" value="WH-like_DNA-bd_sf"/>
</dbReference>
<dbReference type="Gene3D" id="1.10.10.10">
    <property type="entry name" value="Winged helix-like DNA-binding domain superfamily/Winged helix DNA-binding domain"/>
    <property type="match status" value="1"/>
</dbReference>
<keyword evidence="3" id="KW-0804">Transcription</keyword>
<name>A0A918ZXM6_9ACTN</name>
<organism evidence="6 7">
    <name type="scientific">Streptomyces capitiformicae</name>
    <dbReference type="NCBI Taxonomy" id="2014920"/>
    <lineage>
        <taxon>Bacteria</taxon>
        <taxon>Bacillati</taxon>
        <taxon>Actinomycetota</taxon>
        <taxon>Actinomycetes</taxon>
        <taxon>Kitasatosporales</taxon>
        <taxon>Streptomycetaceae</taxon>
        <taxon>Streptomyces</taxon>
    </lineage>
</organism>
<feature type="compositionally biased region" description="Basic and acidic residues" evidence="4">
    <location>
        <begin position="130"/>
        <end position="145"/>
    </location>
</feature>
<dbReference type="PRINTS" id="PR00039">
    <property type="entry name" value="HTHLYSR"/>
</dbReference>
<dbReference type="AlphaFoldDB" id="A0A918ZXM6"/>
<dbReference type="RefSeq" id="WP_189788759.1">
    <property type="nucleotide sequence ID" value="NZ_BNAT01000099.1"/>
</dbReference>
<dbReference type="InterPro" id="IPR000847">
    <property type="entry name" value="LysR_HTH_N"/>
</dbReference>
<sequence length="178" mass="19585">MGVDLNLLVPLDALLQERSVTRAAQRLGLSQPTVSAALARLRRHFGDELLTRVGNQYELTPLAEHLASHAKRTLDSANRVFDTRPDFDPAIAEREFNLIVTDVQLATFGRVLTGQVANRRPRTTPGPGNPEREFDSRHPLHDETRGQWPGVCGCHGPSGAFTPPRAQRSGTRRARAPG</sequence>
<evidence type="ECO:0000256" key="3">
    <source>
        <dbReference type="ARBA" id="ARBA00023163"/>
    </source>
</evidence>
<evidence type="ECO:0000313" key="7">
    <source>
        <dbReference type="Proteomes" id="UP000603227"/>
    </source>
</evidence>
<dbReference type="InterPro" id="IPR050389">
    <property type="entry name" value="LysR-type_TF"/>
</dbReference>
<feature type="domain" description="HTH lysR-type" evidence="5">
    <location>
        <begin position="3"/>
        <end position="60"/>
    </location>
</feature>
<reference evidence="6" key="1">
    <citation type="journal article" date="2014" name="Int. J. Syst. Evol. Microbiol.">
        <title>Complete genome sequence of Corynebacterium casei LMG S-19264T (=DSM 44701T), isolated from a smear-ripened cheese.</title>
        <authorList>
            <consortium name="US DOE Joint Genome Institute (JGI-PGF)"/>
            <person name="Walter F."/>
            <person name="Albersmeier A."/>
            <person name="Kalinowski J."/>
            <person name="Ruckert C."/>
        </authorList>
    </citation>
    <scope>NUCLEOTIDE SEQUENCE</scope>
    <source>
        <strain evidence="6">CGMCC 4.7403</strain>
    </source>
</reference>
<dbReference type="GO" id="GO:0003677">
    <property type="term" value="F:DNA binding"/>
    <property type="evidence" value="ECO:0007669"/>
    <property type="project" value="UniProtKB-KW"/>
</dbReference>
<dbReference type="PANTHER" id="PTHR30118">
    <property type="entry name" value="HTH-TYPE TRANSCRIPTIONAL REGULATOR LEUO-RELATED"/>
    <property type="match status" value="1"/>
</dbReference>